<reference evidence="1" key="1">
    <citation type="journal article" date="2020" name="Mol. Plant Microbe Interact.">
        <title>Genome Sequence of the Biocontrol Agent Coniothyrium minitans strain Conio (IMI 134523).</title>
        <authorList>
            <person name="Patel D."/>
            <person name="Shittu T.A."/>
            <person name="Baroncelli R."/>
            <person name="Muthumeenakshi S."/>
            <person name="Osborne T.H."/>
            <person name="Janganan T.K."/>
            <person name="Sreenivasaprasad S."/>
        </authorList>
    </citation>
    <scope>NUCLEOTIDE SEQUENCE</scope>
    <source>
        <strain evidence="1">Conio</strain>
    </source>
</reference>
<proteinExistence type="predicted"/>
<gene>
    <name evidence="1" type="ORF">PMIN01_11958</name>
</gene>
<protein>
    <submittedName>
        <fullName evidence="1">Uncharacterized protein</fullName>
    </submittedName>
</protein>
<sequence length="226" mass="25822">MAPNAYNTYVYGPTRASATNIHQAWEICVPSHQFNYAIELLCSNLLSCTYEPVRHGLLPQPSTLSHLHPRFRTKDAELDIVLVPSFDVHIESTVPTLVYSASGVPYPALHIIVQSFLDTYDVVSLCDIIDGTDISEAWGHKFLDLSGTNDVQWAEQMNKRYFASIARGQEMVLPLFPTQSIGRQVMWETYVRQKKARLGWTHPDGVFDTRFRLKGFQYPDWEQKDV</sequence>
<dbReference type="Proteomes" id="UP000756921">
    <property type="component" value="Unassembled WGS sequence"/>
</dbReference>
<name>A0A9P6G8Z4_9PLEO</name>
<comment type="caution">
    <text evidence="1">The sequence shown here is derived from an EMBL/GenBank/DDBJ whole genome shotgun (WGS) entry which is preliminary data.</text>
</comment>
<organism evidence="1 2">
    <name type="scientific">Paraphaeosphaeria minitans</name>
    <dbReference type="NCBI Taxonomy" id="565426"/>
    <lineage>
        <taxon>Eukaryota</taxon>
        <taxon>Fungi</taxon>
        <taxon>Dikarya</taxon>
        <taxon>Ascomycota</taxon>
        <taxon>Pezizomycotina</taxon>
        <taxon>Dothideomycetes</taxon>
        <taxon>Pleosporomycetidae</taxon>
        <taxon>Pleosporales</taxon>
        <taxon>Massarineae</taxon>
        <taxon>Didymosphaeriaceae</taxon>
        <taxon>Paraphaeosphaeria</taxon>
    </lineage>
</organism>
<dbReference type="OrthoDB" id="3259529at2759"/>
<keyword evidence="2" id="KW-1185">Reference proteome</keyword>
<accession>A0A9P6G8Z4</accession>
<dbReference type="EMBL" id="WJXW01000015">
    <property type="protein sequence ID" value="KAF9730025.1"/>
    <property type="molecule type" value="Genomic_DNA"/>
</dbReference>
<evidence type="ECO:0000313" key="1">
    <source>
        <dbReference type="EMBL" id="KAF9730025.1"/>
    </source>
</evidence>
<evidence type="ECO:0000313" key="2">
    <source>
        <dbReference type="Proteomes" id="UP000756921"/>
    </source>
</evidence>
<dbReference type="AlphaFoldDB" id="A0A9P6G8Z4"/>